<accession>J0IVT7</accession>
<dbReference type="EMBL" id="AKNU01000003">
    <property type="protein sequence ID" value="EJB29357.1"/>
    <property type="molecule type" value="Genomic_DNA"/>
</dbReference>
<organism evidence="1 2">
    <name type="scientific">Helicobacter pylori NQ4099</name>
    <dbReference type="NCBI Taxonomy" id="992026"/>
    <lineage>
        <taxon>Bacteria</taxon>
        <taxon>Pseudomonadati</taxon>
        <taxon>Campylobacterota</taxon>
        <taxon>Epsilonproteobacteria</taxon>
        <taxon>Campylobacterales</taxon>
        <taxon>Helicobacteraceae</taxon>
        <taxon>Helicobacter</taxon>
    </lineage>
</organism>
<dbReference type="Proteomes" id="UP000003402">
    <property type="component" value="Unassembled WGS sequence"/>
</dbReference>
<comment type="caution">
    <text evidence="1">The sequence shown here is derived from an EMBL/GenBank/DDBJ whole genome shotgun (WGS) entry which is preliminary data.</text>
</comment>
<dbReference type="AlphaFoldDB" id="J0IVT7"/>
<protein>
    <submittedName>
        <fullName evidence="1">Uncharacterized protein</fullName>
    </submittedName>
</protein>
<dbReference type="PATRIC" id="fig|992026.3.peg.965"/>
<gene>
    <name evidence="1" type="ORF">HPNQ4099_0987</name>
</gene>
<sequence>MPASSGFFSCILTKKKKKRKPPRSNYALAVLLALWLAFKKGLKP</sequence>
<name>J0IVT7_HELPX</name>
<evidence type="ECO:0000313" key="1">
    <source>
        <dbReference type="EMBL" id="EJB29357.1"/>
    </source>
</evidence>
<reference evidence="1 2" key="1">
    <citation type="journal article" date="2013" name="Pathog. Dis.">
        <title>Genome sequences of 65 Helicobacter pylori strains isolated from asymptomatic individuals and patients with gastric cancer, peptic ulcer disease, or gastritis.</title>
        <authorList>
            <person name="Blanchard T.G."/>
            <person name="Czinn S.J."/>
            <person name="Correa P."/>
            <person name="Nakazawa T."/>
            <person name="Keelan M."/>
            <person name="Morningstar L."/>
            <person name="Santana-Cruz I."/>
            <person name="Maroo A."/>
            <person name="McCracken C."/>
            <person name="Shefchek K."/>
            <person name="Daugherty S."/>
            <person name="Song Y."/>
            <person name="Fraser C.M."/>
            <person name="Fricke W.F."/>
        </authorList>
    </citation>
    <scope>NUCLEOTIDE SEQUENCE [LARGE SCALE GENOMIC DNA]</scope>
    <source>
        <strain evidence="1 2">NQ4099</strain>
    </source>
</reference>
<evidence type="ECO:0000313" key="2">
    <source>
        <dbReference type="Proteomes" id="UP000003402"/>
    </source>
</evidence>
<proteinExistence type="predicted"/>